<dbReference type="STRING" id="1123323.SAMN05216245_11033"/>
<keyword evidence="3" id="KW-0540">Nuclease</keyword>
<dbReference type="OrthoDB" id="9807770at2"/>
<reference evidence="3 4" key="1">
    <citation type="submission" date="2016-10" db="EMBL/GenBank/DDBJ databases">
        <authorList>
            <person name="de Groot N.N."/>
        </authorList>
    </citation>
    <scope>NUCLEOTIDE SEQUENCE [LARGE SCALE GENOMIC DNA]</scope>
    <source>
        <strain evidence="3 4">DSM 9236</strain>
    </source>
</reference>
<dbReference type="InterPro" id="IPR035901">
    <property type="entry name" value="GIY-YIG_endonuc_sf"/>
</dbReference>
<name>A0A1I2BW25_9FIRM</name>
<keyword evidence="3" id="KW-0378">Hydrolase</keyword>
<dbReference type="PANTHER" id="PTHR34477:SF1">
    <property type="entry name" value="UPF0213 PROTEIN YHBQ"/>
    <property type="match status" value="1"/>
</dbReference>
<dbReference type="InterPro" id="IPR000305">
    <property type="entry name" value="GIY-YIG_endonuc"/>
</dbReference>
<dbReference type="EMBL" id="FONL01000010">
    <property type="protein sequence ID" value="SFE60366.1"/>
    <property type="molecule type" value="Genomic_DNA"/>
</dbReference>
<keyword evidence="4" id="KW-1185">Reference proteome</keyword>
<protein>
    <submittedName>
        <fullName evidence="3">Putative endonuclease</fullName>
    </submittedName>
</protein>
<accession>A0A1I2BW25</accession>
<proteinExistence type="inferred from homology"/>
<dbReference type="PROSITE" id="PS50164">
    <property type="entry name" value="GIY_YIG"/>
    <property type="match status" value="1"/>
</dbReference>
<keyword evidence="3" id="KW-0255">Endonuclease</keyword>
<feature type="domain" description="GIY-YIG" evidence="2">
    <location>
        <begin position="1"/>
        <end position="77"/>
    </location>
</feature>
<comment type="similarity">
    <text evidence="1">Belongs to the UPF0213 family.</text>
</comment>
<dbReference type="AlphaFoldDB" id="A0A1I2BW25"/>
<dbReference type="Proteomes" id="UP000198896">
    <property type="component" value="Unassembled WGS sequence"/>
</dbReference>
<dbReference type="PANTHER" id="PTHR34477">
    <property type="entry name" value="UPF0213 PROTEIN YHBQ"/>
    <property type="match status" value="1"/>
</dbReference>
<sequence>MAFYVYMLECADKSLYTGFTDDLEKRLASHNAGEGAKYTRSRGPCRLVYAEAFDTKHEALSREWHIKHTMSRNEKLKMIDDSNNILKK</sequence>
<organism evidence="3 4">
    <name type="scientific">Succiniclasticum ruminis DSM 9236</name>
    <dbReference type="NCBI Taxonomy" id="1123323"/>
    <lineage>
        <taxon>Bacteria</taxon>
        <taxon>Bacillati</taxon>
        <taxon>Bacillota</taxon>
        <taxon>Negativicutes</taxon>
        <taxon>Acidaminococcales</taxon>
        <taxon>Acidaminococcaceae</taxon>
        <taxon>Succiniclasticum</taxon>
    </lineage>
</organism>
<dbReference type="Pfam" id="PF01541">
    <property type="entry name" value="GIY-YIG"/>
    <property type="match status" value="1"/>
</dbReference>
<dbReference type="SUPFAM" id="SSF82771">
    <property type="entry name" value="GIY-YIG endonuclease"/>
    <property type="match status" value="1"/>
</dbReference>
<gene>
    <name evidence="3" type="ORF">SAMN05216245_11033</name>
</gene>
<dbReference type="CDD" id="cd10456">
    <property type="entry name" value="GIY-YIG_UPF0213"/>
    <property type="match status" value="1"/>
</dbReference>
<evidence type="ECO:0000313" key="4">
    <source>
        <dbReference type="Proteomes" id="UP000198896"/>
    </source>
</evidence>
<evidence type="ECO:0000259" key="2">
    <source>
        <dbReference type="PROSITE" id="PS50164"/>
    </source>
</evidence>
<evidence type="ECO:0000256" key="1">
    <source>
        <dbReference type="ARBA" id="ARBA00007435"/>
    </source>
</evidence>
<dbReference type="GO" id="GO:0004519">
    <property type="term" value="F:endonuclease activity"/>
    <property type="evidence" value="ECO:0007669"/>
    <property type="project" value="UniProtKB-KW"/>
</dbReference>
<dbReference type="InterPro" id="IPR050190">
    <property type="entry name" value="UPF0213_domain"/>
</dbReference>
<dbReference type="Gene3D" id="3.40.1440.10">
    <property type="entry name" value="GIY-YIG endonuclease"/>
    <property type="match status" value="1"/>
</dbReference>
<evidence type="ECO:0000313" key="3">
    <source>
        <dbReference type="EMBL" id="SFE60366.1"/>
    </source>
</evidence>